<dbReference type="RefSeq" id="WP_109652173.1">
    <property type="nucleotide sequence ID" value="NZ_CAJQNU010000029.1"/>
</dbReference>
<organism evidence="4 5">
    <name type="scientific">Maribacter polysiphoniae</name>
    <dbReference type="NCBI Taxonomy" id="429344"/>
    <lineage>
        <taxon>Bacteria</taxon>
        <taxon>Pseudomonadati</taxon>
        <taxon>Bacteroidota</taxon>
        <taxon>Flavobacteriia</taxon>
        <taxon>Flavobacteriales</taxon>
        <taxon>Flavobacteriaceae</taxon>
        <taxon>Maribacter</taxon>
    </lineage>
</organism>
<keyword evidence="2" id="KW-0732">Signal</keyword>
<protein>
    <submittedName>
        <fullName evidence="4">Collagen triple helix repeat protein</fullName>
    </submittedName>
    <submittedName>
        <fullName evidence="3">Collagen-like protein</fullName>
    </submittedName>
</protein>
<dbReference type="EMBL" id="QGGQ01000007">
    <property type="protein sequence ID" value="PWK22512.1"/>
    <property type="molecule type" value="Genomic_DNA"/>
</dbReference>
<evidence type="ECO:0000313" key="6">
    <source>
        <dbReference type="Proteomes" id="UP000651837"/>
    </source>
</evidence>
<keyword evidence="4" id="KW-0176">Collagen</keyword>
<feature type="region of interest" description="Disordered" evidence="1">
    <location>
        <begin position="30"/>
        <end position="64"/>
    </location>
</feature>
<feature type="compositionally biased region" description="Acidic residues" evidence="1">
    <location>
        <begin position="48"/>
        <end position="59"/>
    </location>
</feature>
<gene>
    <name evidence="3" type="ORF">HZY62_13850</name>
    <name evidence="4" type="ORF">LX92_02987</name>
</gene>
<dbReference type="Pfam" id="PF01391">
    <property type="entry name" value="Collagen"/>
    <property type="match status" value="1"/>
</dbReference>
<accession>A0A316DYV8</accession>
<evidence type="ECO:0000313" key="5">
    <source>
        <dbReference type="Proteomes" id="UP000245667"/>
    </source>
</evidence>
<feature type="signal peptide" evidence="2">
    <location>
        <begin position="1"/>
        <end position="21"/>
    </location>
</feature>
<reference evidence="3 6" key="2">
    <citation type="submission" date="2020-07" db="EMBL/GenBank/DDBJ databases">
        <title>The draft genome sequence of Maribacter polysiphoniae KCTC 22021.</title>
        <authorList>
            <person name="Mu L."/>
        </authorList>
    </citation>
    <scope>NUCLEOTIDE SEQUENCE [LARGE SCALE GENOMIC DNA]</scope>
    <source>
        <strain evidence="3 6">KCTC 22021</strain>
    </source>
</reference>
<dbReference type="InterPro" id="IPR008160">
    <property type="entry name" value="Collagen"/>
</dbReference>
<dbReference type="PROSITE" id="PS51257">
    <property type="entry name" value="PROKAR_LIPOPROTEIN"/>
    <property type="match status" value="1"/>
</dbReference>
<dbReference type="Proteomes" id="UP000651837">
    <property type="component" value="Unassembled WGS sequence"/>
</dbReference>
<dbReference type="EMBL" id="JACWLN010000006">
    <property type="protein sequence ID" value="MBD1261684.1"/>
    <property type="molecule type" value="Genomic_DNA"/>
</dbReference>
<keyword evidence="6" id="KW-1185">Reference proteome</keyword>
<feature type="compositionally biased region" description="Low complexity" evidence="1">
    <location>
        <begin position="33"/>
        <end position="47"/>
    </location>
</feature>
<dbReference type="OrthoDB" id="679784at2"/>
<evidence type="ECO:0000313" key="3">
    <source>
        <dbReference type="EMBL" id="MBD1261684.1"/>
    </source>
</evidence>
<evidence type="ECO:0000256" key="1">
    <source>
        <dbReference type="SAM" id="MobiDB-lite"/>
    </source>
</evidence>
<dbReference type="Proteomes" id="UP000245667">
    <property type="component" value="Unassembled WGS sequence"/>
</dbReference>
<comment type="caution">
    <text evidence="4">The sequence shown here is derived from an EMBL/GenBank/DDBJ whole genome shotgun (WGS) entry which is preliminary data.</text>
</comment>
<name>A0A316DYV8_9FLAO</name>
<evidence type="ECO:0000256" key="2">
    <source>
        <dbReference type="SAM" id="SignalP"/>
    </source>
</evidence>
<dbReference type="AlphaFoldDB" id="A0A316DYV8"/>
<dbReference type="Gene3D" id="1.20.5.320">
    <property type="entry name" value="6-Phosphogluconate Dehydrogenase, domain 3"/>
    <property type="match status" value="1"/>
</dbReference>
<proteinExistence type="predicted"/>
<sequence>MKTFKFTKRLLSLLLVSSLFVACSKDDGEDGAIGPQGPQGEQGIPGEDGADGADGEQGEQGEQGETGTANVIYSDWIDSPVSSNNIESSQANGDIDATGLSQEIIDQGTVLIYARVLGSVYALPYIGIQGVSYHYRLTVGAVNIRLATIDGSDIGAPLFTQYRYVLIPGGVEDSNGIGGITGKSSTDYSKMGYGEILAHFNMPE</sequence>
<reference evidence="4 5" key="1">
    <citation type="submission" date="2018-05" db="EMBL/GenBank/DDBJ databases">
        <title>Genomic Encyclopedia of Archaeal and Bacterial Type Strains, Phase II (KMG-II): from individual species to whole genera.</title>
        <authorList>
            <person name="Goeker M."/>
        </authorList>
    </citation>
    <scope>NUCLEOTIDE SEQUENCE [LARGE SCALE GENOMIC DNA]</scope>
    <source>
        <strain evidence="4 5">DSM 23514</strain>
    </source>
</reference>
<evidence type="ECO:0000313" key="4">
    <source>
        <dbReference type="EMBL" id="PWK22512.1"/>
    </source>
</evidence>
<feature type="chain" id="PRO_5016444150" evidence="2">
    <location>
        <begin position="22"/>
        <end position="204"/>
    </location>
</feature>